<keyword evidence="3" id="KW-1185">Reference proteome</keyword>
<gene>
    <name evidence="2" type="ORF">PEP31012_03573</name>
</gene>
<evidence type="ECO:0000313" key="2">
    <source>
        <dbReference type="EMBL" id="VVE29121.1"/>
    </source>
</evidence>
<name>A0A5E4WX73_9BURK</name>
<dbReference type="Gene3D" id="3.10.350.10">
    <property type="entry name" value="LysM domain"/>
    <property type="match status" value="1"/>
</dbReference>
<evidence type="ECO:0000256" key="1">
    <source>
        <dbReference type="SAM" id="MobiDB-lite"/>
    </source>
</evidence>
<feature type="region of interest" description="Disordered" evidence="1">
    <location>
        <begin position="1"/>
        <end position="21"/>
    </location>
</feature>
<dbReference type="InterPro" id="IPR036779">
    <property type="entry name" value="LysM_dom_sf"/>
</dbReference>
<evidence type="ECO:0000313" key="3">
    <source>
        <dbReference type="Proteomes" id="UP000400981"/>
    </source>
</evidence>
<accession>A0A5E4WX73</accession>
<evidence type="ECO:0008006" key="4">
    <source>
        <dbReference type="Google" id="ProtNLM"/>
    </source>
</evidence>
<dbReference type="AlphaFoldDB" id="A0A5E4WX73"/>
<dbReference type="EMBL" id="CABPSH010000010">
    <property type="protein sequence ID" value="VVE29121.1"/>
    <property type="molecule type" value="Genomic_DNA"/>
</dbReference>
<sequence length="143" mass="15617">MSPYEPRPEGLNTDPAPPSVVETLKPRTYTTKPAESVMGIALRQCGNEDAWRQILAWNPRFEFLASSDYFPVGTVLVMPPHVRAAEPPKMGGDEQEAYRADMIAAGAKDLGNGTWELDGGDFLFQLWRHARAALSADGGEAAK</sequence>
<dbReference type="Proteomes" id="UP000400981">
    <property type="component" value="Unassembled WGS sequence"/>
</dbReference>
<proteinExistence type="predicted"/>
<dbReference type="OrthoDB" id="105077at2"/>
<dbReference type="RefSeq" id="WP_150590654.1">
    <property type="nucleotide sequence ID" value="NZ_CABPSH010000010.1"/>
</dbReference>
<protein>
    <recommendedName>
        <fullName evidence="4">LysM domain-containing protein</fullName>
    </recommendedName>
</protein>
<organism evidence="2 3">
    <name type="scientific">Pandoraea eparura</name>
    <dbReference type="NCBI Taxonomy" id="2508291"/>
    <lineage>
        <taxon>Bacteria</taxon>
        <taxon>Pseudomonadati</taxon>
        <taxon>Pseudomonadota</taxon>
        <taxon>Betaproteobacteria</taxon>
        <taxon>Burkholderiales</taxon>
        <taxon>Burkholderiaceae</taxon>
        <taxon>Pandoraea</taxon>
    </lineage>
</organism>
<reference evidence="2 3" key="1">
    <citation type="submission" date="2019-08" db="EMBL/GenBank/DDBJ databases">
        <authorList>
            <person name="Peeters C."/>
        </authorList>
    </citation>
    <scope>NUCLEOTIDE SEQUENCE [LARGE SCALE GENOMIC DNA]</scope>
    <source>
        <strain evidence="2 3">LMG 31012</strain>
    </source>
</reference>